<reference evidence="1 2" key="1">
    <citation type="submission" date="2019-04" db="EMBL/GenBank/DDBJ databases">
        <title>Comparative genomics and transcriptomics to analyze fruiting body development in filamentous ascomycetes.</title>
        <authorList>
            <consortium name="DOE Joint Genome Institute"/>
            <person name="Lutkenhaus R."/>
            <person name="Traeger S."/>
            <person name="Breuer J."/>
            <person name="Kuo A."/>
            <person name="Lipzen A."/>
            <person name="Pangilinan J."/>
            <person name="Dilworth D."/>
            <person name="Sandor L."/>
            <person name="Poggeler S."/>
            <person name="Barry K."/>
            <person name="Grigoriev I.V."/>
            <person name="Nowrousian M."/>
        </authorList>
    </citation>
    <scope>NUCLEOTIDE SEQUENCE [LARGE SCALE GENOMIC DNA]</scope>
    <source>
        <strain evidence="1 2">CBS 389.68</strain>
    </source>
</reference>
<keyword evidence="2" id="KW-1185">Reference proteome</keyword>
<evidence type="ECO:0000313" key="1">
    <source>
        <dbReference type="EMBL" id="TGZ82279.1"/>
    </source>
</evidence>
<sequence length="205" mass="23397">MALEMVPIGFLVLHSNSQLSSSHKPPPRPAENSCSSSMFISLPPLKEAESLGTRLDALTRRLIDTFRVMSRSILRLLRNVYLSSNLDKRAHYMGILGCYSSPLYKPMLTDISEFIYPTICPIPPTAAIMRLLKDVEEWWLEPTIRMNIFDDTVTAIYTASILRLGGVMGPVVRVWWRWSGGKDPKARRWVEELYKSEERVIEVPS</sequence>
<organism evidence="1 2">
    <name type="scientific">Ascodesmis nigricans</name>
    <dbReference type="NCBI Taxonomy" id="341454"/>
    <lineage>
        <taxon>Eukaryota</taxon>
        <taxon>Fungi</taxon>
        <taxon>Dikarya</taxon>
        <taxon>Ascomycota</taxon>
        <taxon>Pezizomycotina</taxon>
        <taxon>Pezizomycetes</taxon>
        <taxon>Pezizales</taxon>
        <taxon>Ascodesmidaceae</taxon>
        <taxon>Ascodesmis</taxon>
    </lineage>
</organism>
<dbReference type="InParanoid" id="A0A4S2MZM9"/>
<dbReference type="AlphaFoldDB" id="A0A4S2MZM9"/>
<accession>A0A4S2MZM9</accession>
<gene>
    <name evidence="1" type="ORF">EX30DRAFT_370944</name>
</gene>
<evidence type="ECO:0000313" key="2">
    <source>
        <dbReference type="Proteomes" id="UP000298138"/>
    </source>
</evidence>
<protein>
    <submittedName>
        <fullName evidence="1">Uncharacterized protein</fullName>
    </submittedName>
</protein>
<proteinExistence type="predicted"/>
<dbReference type="Proteomes" id="UP000298138">
    <property type="component" value="Unassembled WGS sequence"/>
</dbReference>
<name>A0A4S2MZM9_9PEZI</name>
<dbReference type="EMBL" id="ML220116">
    <property type="protein sequence ID" value="TGZ82279.1"/>
    <property type="molecule type" value="Genomic_DNA"/>
</dbReference>